<dbReference type="AlphaFoldDB" id="A0A7S3QJ42"/>
<evidence type="ECO:0000256" key="1">
    <source>
        <dbReference type="SAM" id="MobiDB-lite"/>
    </source>
</evidence>
<evidence type="ECO:0000313" key="2">
    <source>
        <dbReference type="EMBL" id="CAE0479111.1"/>
    </source>
</evidence>
<protein>
    <submittedName>
        <fullName evidence="2">Uncharacterized protein</fullName>
    </submittedName>
</protein>
<accession>A0A7S3QJ42</accession>
<reference evidence="2" key="1">
    <citation type="submission" date="2021-01" db="EMBL/GenBank/DDBJ databases">
        <authorList>
            <person name="Corre E."/>
            <person name="Pelletier E."/>
            <person name="Niang G."/>
            <person name="Scheremetjew M."/>
            <person name="Finn R."/>
            <person name="Kale V."/>
            <person name="Holt S."/>
            <person name="Cochrane G."/>
            <person name="Meng A."/>
            <person name="Brown T."/>
            <person name="Cohen L."/>
        </authorList>
    </citation>
    <scope>NUCLEOTIDE SEQUENCE</scope>
    <source>
        <strain evidence="2">MM31A-1</strain>
    </source>
</reference>
<proteinExistence type="predicted"/>
<dbReference type="EMBL" id="HBIO01031272">
    <property type="protein sequence ID" value="CAE0479111.1"/>
    <property type="molecule type" value="Transcribed_RNA"/>
</dbReference>
<gene>
    <name evidence="2" type="ORF">CDEB00056_LOCUS23965</name>
</gene>
<organism evidence="2">
    <name type="scientific">Chaetoceros debilis</name>
    <dbReference type="NCBI Taxonomy" id="122233"/>
    <lineage>
        <taxon>Eukaryota</taxon>
        <taxon>Sar</taxon>
        <taxon>Stramenopiles</taxon>
        <taxon>Ochrophyta</taxon>
        <taxon>Bacillariophyta</taxon>
        <taxon>Coscinodiscophyceae</taxon>
        <taxon>Chaetocerotophycidae</taxon>
        <taxon>Chaetocerotales</taxon>
        <taxon>Chaetocerotaceae</taxon>
        <taxon>Chaetoceros</taxon>
    </lineage>
</organism>
<sequence>MVRSMGIRHMEGRFIFICVSLAATCIGAFSLVPIIPDRIRQMSSLSEKTDDRNDLTGNDANSPSTSGKDGYDKQSFTTQKAPILITIGPPCSGKTEASRSFLLADGYDPDDIFDGDVALKDQSNVYHKVPVVSFLFPTSQLKSSIGNKLLHSGSTVKERLLDPSYDKTDQEIRHVLLRIAGRLTPQEFAENIRRQALEAGDTVKFFKKRRIAVGEDLIQATEAVHLQAVSEVICRVTFQVPKDDDSDDNEQGELPYHEMENTTQLVVADTDTEVLGEDEGDHSSDIQNTTNVTLPQVELLSAKDLIKTPYIDMFVPQAIFRGGIDRAKRSFYELAEHAPIDQPISWGNTNTRPIEYVKALKAAEKFGRPVRFVAWGQRLPKVSRQELLRRNTARFRNNGRYIPAGAIAASLGRIEKLMKKAREEAEKHNINHVGGEVDVKDENEDAEAQTIDAALASLAGFRMTIEGYVKQEGKPKF</sequence>
<name>A0A7S3QJ42_9STRA</name>
<feature type="region of interest" description="Disordered" evidence="1">
    <location>
        <begin position="241"/>
        <end position="263"/>
    </location>
</feature>
<feature type="compositionally biased region" description="Polar residues" evidence="1">
    <location>
        <begin position="55"/>
        <end position="67"/>
    </location>
</feature>
<feature type="region of interest" description="Disordered" evidence="1">
    <location>
        <begin position="45"/>
        <end position="74"/>
    </location>
</feature>